<comment type="subcellular location">
    <subcellularLocation>
        <location evidence="1">Secreted</location>
        <location evidence="1">Extracellular space</location>
    </subcellularLocation>
</comment>
<protein>
    <recommendedName>
        <fullName evidence="5">Xylanase inhibitor C-terminal domain-containing protein</fullName>
    </recommendedName>
</protein>
<dbReference type="PANTHER" id="PTHR47965">
    <property type="entry name" value="ASPARTYL PROTEASE-RELATED"/>
    <property type="match status" value="1"/>
</dbReference>
<dbReference type="InterPro" id="IPR021109">
    <property type="entry name" value="Peptidase_aspartic_dom_sf"/>
</dbReference>
<dbReference type="Proteomes" id="UP001634007">
    <property type="component" value="Unassembled WGS sequence"/>
</dbReference>
<evidence type="ECO:0000256" key="3">
    <source>
        <dbReference type="ARBA" id="ARBA00022525"/>
    </source>
</evidence>
<evidence type="ECO:0000313" key="7">
    <source>
        <dbReference type="Proteomes" id="UP001634007"/>
    </source>
</evidence>
<comment type="similarity">
    <text evidence="2">Belongs to the peptidase A1 family.</text>
</comment>
<gene>
    <name evidence="6" type="ORF">ACJRO7_032150</name>
</gene>
<name>A0ABD3JPS5_EUCGL</name>
<dbReference type="SUPFAM" id="SSF50630">
    <property type="entry name" value="Acid proteases"/>
    <property type="match status" value="1"/>
</dbReference>
<reference evidence="6 7" key="1">
    <citation type="submission" date="2024-11" db="EMBL/GenBank/DDBJ databases">
        <title>Chromosome-level genome assembly of Eucalyptus globulus Labill. provides insights into its genome evolution.</title>
        <authorList>
            <person name="Li X."/>
        </authorList>
    </citation>
    <scope>NUCLEOTIDE SEQUENCE [LARGE SCALE GENOMIC DNA]</scope>
    <source>
        <strain evidence="6">CL2024</strain>
        <tissue evidence="6">Fresh tender leaves</tissue>
    </source>
</reference>
<dbReference type="InterPro" id="IPR032799">
    <property type="entry name" value="TAXi_C"/>
</dbReference>
<feature type="domain" description="Xylanase inhibitor C-terminal" evidence="5">
    <location>
        <begin position="54"/>
        <end position="212"/>
    </location>
</feature>
<dbReference type="GO" id="GO:0005576">
    <property type="term" value="C:extracellular region"/>
    <property type="evidence" value="ECO:0007669"/>
    <property type="project" value="UniProtKB-SubCell"/>
</dbReference>
<dbReference type="EMBL" id="JBJKBG010000008">
    <property type="protein sequence ID" value="KAL3727372.1"/>
    <property type="molecule type" value="Genomic_DNA"/>
</dbReference>
<sequence>MKLSADLNLPHKLALCLPPLLKQDLSESLLISQLLIDPVSRPPFHGSASPSDLYFVDVTAIKVNLAQVHFKASSLAIDKNGRGGTKISTLTPYTVLHSAIYSALVAEFLKQAAEKKMRRVDLITPFGACFDARSIRSGVAGPDVPAIALVLPSDAQWGIEGVNSMVRVSEEVMRPGFVDGGSTPITAVVIGAHQMEDDLVEFDVAVMAFRFSNSLLLRNTGCSHS</sequence>
<dbReference type="FunFam" id="2.40.70.10:FF:000041">
    <property type="entry name" value="Basic 7S globulin"/>
    <property type="match status" value="1"/>
</dbReference>
<evidence type="ECO:0000256" key="2">
    <source>
        <dbReference type="ARBA" id="ARBA00007447"/>
    </source>
</evidence>
<keyword evidence="3" id="KW-0964">Secreted</keyword>
<evidence type="ECO:0000256" key="4">
    <source>
        <dbReference type="ARBA" id="ARBA00022729"/>
    </source>
</evidence>
<keyword evidence="4" id="KW-0732">Signal</keyword>
<dbReference type="PANTHER" id="PTHR47965:SF103">
    <property type="entry name" value="EUKARYOTIC ASPARTYL PROTEASE FAMILY PROTEIN"/>
    <property type="match status" value="1"/>
</dbReference>
<proteinExistence type="inferred from homology"/>
<dbReference type="Pfam" id="PF14541">
    <property type="entry name" value="TAXi_C"/>
    <property type="match status" value="1"/>
</dbReference>
<accession>A0ABD3JPS5</accession>
<dbReference type="InterPro" id="IPR001461">
    <property type="entry name" value="Aspartic_peptidase_A1"/>
</dbReference>
<organism evidence="6 7">
    <name type="scientific">Eucalyptus globulus</name>
    <name type="common">Tasmanian blue gum</name>
    <dbReference type="NCBI Taxonomy" id="34317"/>
    <lineage>
        <taxon>Eukaryota</taxon>
        <taxon>Viridiplantae</taxon>
        <taxon>Streptophyta</taxon>
        <taxon>Embryophyta</taxon>
        <taxon>Tracheophyta</taxon>
        <taxon>Spermatophyta</taxon>
        <taxon>Magnoliopsida</taxon>
        <taxon>eudicotyledons</taxon>
        <taxon>Gunneridae</taxon>
        <taxon>Pentapetalae</taxon>
        <taxon>rosids</taxon>
        <taxon>malvids</taxon>
        <taxon>Myrtales</taxon>
        <taxon>Myrtaceae</taxon>
        <taxon>Myrtoideae</taxon>
        <taxon>Eucalypteae</taxon>
        <taxon>Eucalyptus</taxon>
    </lineage>
</organism>
<dbReference type="Gene3D" id="2.40.70.10">
    <property type="entry name" value="Acid Proteases"/>
    <property type="match status" value="1"/>
</dbReference>
<comment type="caution">
    <text evidence="6">The sequence shown here is derived from an EMBL/GenBank/DDBJ whole genome shotgun (WGS) entry which is preliminary data.</text>
</comment>
<evidence type="ECO:0000259" key="5">
    <source>
        <dbReference type="Pfam" id="PF14541"/>
    </source>
</evidence>
<evidence type="ECO:0000313" key="6">
    <source>
        <dbReference type="EMBL" id="KAL3727372.1"/>
    </source>
</evidence>
<dbReference type="AlphaFoldDB" id="A0ABD3JPS5"/>
<keyword evidence="7" id="KW-1185">Reference proteome</keyword>
<evidence type="ECO:0000256" key="1">
    <source>
        <dbReference type="ARBA" id="ARBA00004239"/>
    </source>
</evidence>